<feature type="domain" description="YknX-like C-terminal permuted SH3-like" evidence="2">
    <location>
        <begin position="289"/>
        <end position="354"/>
    </location>
</feature>
<dbReference type="SUPFAM" id="SSF111369">
    <property type="entry name" value="HlyD-like secretion proteins"/>
    <property type="match status" value="1"/>
</dbReference>
<evidence type="ECO:0000313" key="4">
    <source>
        <dbReference type="Proteomes" id="UP000716322"/>
    </source>
</evidence>
<sequence length="358" mass="36330">MKISTLVIGAVVVALGAGAAWHWHAGASAGAADAAPEKAIDASALVRVQPVSRQTMAQILDSFGEIAAGKPESVSFPQPGQLLQLPLVPGQRLRRGDTVAVIGTDPNATAAYTQASNAVGFAQRELKRQQELEGLQLATRSQVDAARKQVEDSQAALAAQAKLGGAHASVTLTAPFDAVVTALAAAQGERVAAGAPVAQLGPTGHPRALLAIEPARSAAVKPGMPVTLKPLLDGAAPIAAHVATVDGVVDPKTQMVTAIVNLPASAAAGLAVGTRVEAAITLGEGNAWSVPRQAVLSDEQGSYLFQVAGGHAHRVAVKVLGESAQTYGVDGGIDPALPVVVLGNYELHDGMPVREGKQ</sequence>
<accession>A0ABX0P5E0</accession>
<evidence type="ECO:0000259" key="2">
    <source>
        <dbReference type="Pfam" id="PF25989"/>
    </source>
</evidence>
<dbReference type="Gene3D" id="1.10.287.470">
    <property type="entry name" value="Helix hairpin bin"/>
    <property type="match status" value="1"/>
</dbReference>
<dbReference type="EMBL" id="JAAQOM010000001">
    <property type="protein sequence ID" value="NIA52426.1"/>
    <property type="molecule type" value="Genomic_DNA"/>
</dbReference>
<dbReference type="PANTHER" id="PTHR30469">
    <property type="entry name" value="MULTIDRUG RESISTANCE PROTEIN MDTA"/>
    <property type="match status" value="1"/>
</dbReference>
<dbReference type="RefSeq" id="WP_166855954.1">
    <property type="nucleotide sequence ID" value="NZ_JAAQOM010000001.1"/>
</dbReference>
<evidence type="ECO:0000256" key="1">
    <source>
        <dbReference type="ARBA" id="ARBA00009477"/>
    </source>
</evidence>
<comment type="similarity">
    <text evidence="1">Belongs to the membrane fusion protein (MFP) (TC 8.A.1) family.</text>
</comment>
<proteinExistence type="inferred from homology"/>
<dbReference type="Gene3D" id="2.40.30.170">
    <property type="match status" value="1"/>
</dbReference>
<keyword evidence="4" id="KW-1185">Reference proteome</keyword>
<dbReference type="InterPro" id="IPR006143">
    <property type="entry name" value="RND_pump_MFP"/>
</dbReference>
<dbReference type="InterPro" id="IPR058637">
    <property type="entry name" value="YknX-like_C"/>
</dbReference>
<protein>
    <submittedName>
        <fullName evidence="3">Efflux RND transporter periplasmic adaptor subunit</fullName>
    </submittedName>
</protein>
<gene>
    <name evidence="3" type="ORF">HAV22_01995</name>
</gene>
<organism evidence="3 4">
    <name type="scientific">Telluria antibiotica</name>
    <dbReference type="NCBI Taxonomy" id="2717319"/>
    <lineage>
        <taxon>Bacteria</taxon>
        <taxon>Pseudomonadati</taxon>
        <taxon>Pseudomonadota</taxon>
        <taxon>Betaproteobacteria</taxon>
        <taxon>Burkholderiales</taxon>
        <taxon>Oxalobacteraceae</taxon>
        <taxon>Telluria group</taxon>
        <taxon>Telluria</taxon>
    </lineage>
</organism>
<dbReference type="Proteomes" id="UP000716322">
    <property type="component" value="Unassembled WGS sequence"/>
</dbReference>
<dbReference type="Gene3D" id="2.40.420.20">
    <property type="match status" value="1"/>
</dbReference>
<comment type="caution">
    <text evidence="3">The sequence shown here is derived from an EMBL/GenBank/DDBJ whole genome shotgun (WGS) entry which is preliminary data.</text>
</comment>
<reference evidence="3 4" key="1">
    <citation type="submission" date="2020-03" db="EMBL/GenBank/DDBJ databases">
        <title>Genome sequence of strain Massilia sp. TW-1.</title>
        <authorList>
            <person name="Chaudhary D.K."/>
        </authorList>
    </citation>
    <scope>NUCLEOTIDE SEQUENCE [LARGE SCALE GENOMIC DNA]</scope>
    <source>
        <strain evidence="3 4">TW-1</strain>
    </source>
</reference>
<dbReference type="Gene3D" id="2.40.50.100">
    <property type="match status" value="1"/>
</dbReference>
<dbReference type="Pfam" id="PF25989">
    <property type="entry name" value="YknX_C"/>
    <property type="match status" value="1"/>
</dbReference>
<evidence type="ECO:0000313" key="3">
    <source>
        <dbReference type="EMBL" id="NIA52426.1"/>
    </source>
</evidence>
<dbReference type="PANTHER" id="PTHR30469:SF15">
    <property type="entry name" value="HLYD FAMILY OF SECRETION PROTEINS"/>
    <property type="match status" value="1"/>
</dbReference>
<name>A0ABX0P5E0_9BURK</name>
<dbReference type="NCBIfam" id="TIGR01730">
    <property type="entry name" value="RND_mfp"/>
    <property type="match status" value="1"/>
</dbReference>